<comment type="similarity">
    <text evidence="1">Belongs to the PPR family. P subfamily.</text>
</comment>
<proteinExistence type="inferred from homology"/>
<evidence type="ECO:0000256" key="4">
    <source>
        <dbReference type="SAM" id="MobiDB-lite"/>
    </source>
</evidence>
<sequence length="259" mass="28631">MRGFGRALSPLSASASLLQPVRRCASTPPLVSSDTAAAAQPAPPPPPRPLKLWARLTPEEMEQVNRLVPRLCNSNHLPEAVRLLDACLLTHQPALESLPIPALVRRLCCSDEPDMTHSMALLTALLHNPRCSAANVSAICSMLVHSYLDHRRPREALKVFDWMRRPNSPCPLEPSVYRAVVQGLCRHGKTLEALRVLRQMVDGCGFEVVVASDVTACVHSSLLREARIRDAQELDRAFAGAGEEEPMEVLDRIIHNWQD</sequence>
<evidence type="ECO:0000256" key="2">
    <source>
        <dbReference type="ARBA" id="ARBA00022737"/>
    </source>
</evidence>
<dbReference type="InterPro" id="IPR011990">
    <property type="entry name" value="TPR-like_helical_dom_sf"/>
</dbReference>
<protein>
    <submittedName>
        <fullName evidence="5">Pentatricopeptide repeat-containing protein At1g31920</fullName>
    </submittedName>
</protein>
<dbReference type="NCBIfam" id="TIGR00756">
    <property type="entry name" value="PPR"/>
    <property type="match status" value="1"/>
</dbReference>
<dbReference type="PANTHER" id="PTHR46128:SF211">
    <property type="entry name" value="PENTACOTRIPEPTIDE-REPEAT REGION OF PRORP DOMAIN-CONTAINING PROTEIN"/>
    <property type="match status" value="1"/>
</dbReference>
<dbReference type="PANTHER" id="PTHR46128">
    <property type="entry name" value="MITOCHONDRIAL GROUP I INTRON SPLICING FACTOR CCM1"/>
    <property type="match status" value="1"/>
</dbReference>
<gene>
    <name evidence="5" type="primary">PCMP-H11_1</name>
    <name evidence="5" type="ORF">g.17236</name>
</gene>
<dbReference type="Pfam" id="PF01535">
    <property type="entry name" value="PPR"/>
    <property type="match status" value="2"/>
</dbReference>
<dbReference type="InterPro" id="IPR050872">
    <property type="entry name" value="PPR_P_subfamily"/>
</dbReference>
<dbReference type="AlphaFoldDB" id="A0A1D1YE23"/>
<evidence type="ECO:0000256" key="3">
    <source>
        <dbReference type="PROSITE-ProRule" id="PRU00708"/>
    </source>
</evidence>
<name>A0A1D1YE23_9ARAE</name>
<feature type="repeat" description="PPR" evidence="3">
    <location>
        <begin position="173"/>
        <end position="203"/>
    </location>
</feature>
<feature type="region of interest" description="Disordered" evidence="4">
    <location>
        <begin position="28"/>
        <end position="48"/>
    </location>
</feature>
<reference evidence="5" key="1">
    <citation type="submission" date="2015-07" db="EMBL/GenBank/DDBJ databases">
        <title>Transcriptome Assembly of Anthurium amnicola.</title>
        <authorList>
            <person name="Suzuki J."/>
        </authorList>
    </citation>
    <scope>NUCLEOTIDE SEQUENCE</scope>
</reference>
<keyword evidence="2" id="KW-0677">Repeat</keyword>
<dbReference type="PROSITE" id="PS51375">
    <property type="entry name" value="PPR"/>
    <property type="match status" value="1"/>
</dbReference>
<evidence type="ECO:0000256" key="1">
    <source>
        <dbReference type="ARBA" id="ARBA00007626"/>
    </source>
</evidence>
<evidence type="ECO:0000313" key="5">
    <source>
        <dbReference type="EMBL" id="JAT52870.1"/>
    </source>
</evidence>
<dbReference type="Gene3D" id="1.25.40.10">
    <property type="entry name" value="Tetratricopeptide repeat domain"/>
    <property type="match status" value="1"/>
</dbReference>
<organism evidence="5">
    <name type="scientific">Anthurium amnicola</name>
    <dbReference type="NCBI Taxonomy" id="1678845"/>
    <lineage>
        <taxon>Eukaryota</taxon>
        <taxon>Viridiplantae</taxon>
        <taxon>Streptophyta</taxon>
        <taxon>Embryophyta</taxon>
        <taxon>Tracheophyta</taxon>
        <taxon>Spermatophyta</taxon>
        <taxon>Magnoliopsida</taxon>
        <taxon>Liliopsida</taxon>
        <taxon>Araceae</taxon>
        <taxon>Pothoideae</taxon>
        <taxon>Potheae</taxon>
        <taxon>Anthurium</taxon>
    </lineage>
</organism>
<accession>A0A1D1YE23</accession>
<dbReference type="EMBL" id="GDJX01015066">
    <property type="protein sequence ID" value="JAT52870.1"/>
    <property type="molecule type" value="Transcribed_RNA"/>
</dbReference>
<dbReference type="InterPro" id="IPR002885">
    <property type="entry name" value="PPR_rpt"/>
</dbReference>